<feature type="transmembrane region" description="Helical" evidence="8">
    <location>
        <begin position="190"/>
        <end position="216"/>
    </location>
</feature>
<evidence type="ECO:0000256" key="8">
    <source>
        <dbReference type="SAM" id="Phobius"/>
    </source>
</evidence>
<sequence>MRTLWRTLDRGLLRTTALVCLAVGVVGVSYGATAVTSGFPVWFPVLVGVLVLAGSSEFLFVGILAAGGSPVSAVAAGVLVNARHLPFGLALADVLGRGWRRLLGSHLMNDESVVLALGQEDPRRQRTAYWVCGLGILLCWPAGALAGALAGTAVTDPDTFGLDAMFPTVLLALVLPSLRSPETRRCALLGAGIALAASVFLPAGLPVLLSLVGLVATVRRTKEEQ</sequence>
<dbReference type="GO" id="GO:1903785">
    <property type="term" value="P:L-valine transmembrane transport"/>
    <property type="evidence" value="ECO:0007669"/>
    <property type="project" value="TreeGrafter"/>
</dbReference>
<dbReference type="EMBL" id="VFQC01000003">
    <property type="protein sequence ID" value="TQN27698.1"/>
    <property type="molecule type" value="Genomic_DNA"/>
</dbReference>
<dbReference type="PANTHER" id="PTHR34979">
    <property type="entry name" value="INNER MEMBRANE PROTEIN YGAZ"/>
    <property type="match status" value="1"/>
</dbReference>
<gene>
    <name evidence="9" type="ORF">FHX37_4424</name>
</gene>
<feature type="transmembrane region" description="Helical" evidence="8">
    <location>
        <begin position="128"/>
        <end position="154"/>
    </location>
</feature>
<evidence type="ECO:0000313" key="10">
    <source>
        <dbReference type="Proteomes" id="UP000317422"/>
    </source>
</evidence>
<dbReference type="Proteomes" id="UP000317422">
    <property type="component" value="Unassembled WGS sequence"/>
</dbReference>
<dbReference type="PANTHER" id="PTHR34979:SF1">
    <property type="entry name" value="INNER MEMBRANE PROTEIN YGAZ"/>
    <property type="match status" value="1"/>
</dbReference>
<keyword evidence="10" id="KW-1185">Reference proteome</keyword>
<dbReference type="AlphaFoldDB" id="A0A543N796"/>
<keyword evidence="3" id="KW-0813">Transport</keyword>
<dbReference type="OrthoDB" id="5195391at2"/>
<evidence type="ECO:0000256" key="3">
    <source>
        <dbReference type="ARBA" id="ARBA00022448"/>
    </source>
</evidence>
<name>A0A543N796_9ACTN</name>
<evidence type="ECO:0000256" key="2">
    <source>
        <dbReference type="ARBA" id="ARBA00010735"/>
    </source>
</evidence>
<protein>
    <submittedName>
        <fullName evidence="9">4-azaleucine resistance transporter AzlC</fullName>
    </submittedName>
</protein>
<comment type="subcellular location">
    <subcellularLocation>
        <location evidence="1">Cell membrane</location>
        <topology evidence="1">Multi-pass membrane protein</topology>
    </subcellularLocation>
</comment>
<reference evidence="9 10" key="1">
    <citation type="submission" date="2019-06" db="EMBL/GenBank/DDBJ databases">
        <title>Sequencing the genomes of 1000 actinobacteria strains.</title>
        <authorList>
            <person name="Klenk H.-P."/>
        </authorList>
    </citation>
    <scope>NUCLEOTIDE SEQUENCE [LARGE SCALE GENOMIC DNA]</scope>
    <source>
        <strain evidence="9 10">DSM 45015</strain>
    </source>
</reference>
<accession>A0A543N796</accession>
<dbReference type="GO" id="GO:0005886">
    <property type="term" value="C:plasma membrane"/>
    <property type="evidence" value="ECO:0007669"/>
    <property type="project" value="UniProtKB-SubCell"/>
</dbReference>
<keyword evidence="5 8" id="KW-0812">Transmembrane</keyword>
<evidence type="ECO:0000313" key="9">
    <source>
        <dbReference type="EMBL" id="TQN27698.1"/>
    </source>
</evidence>
<dbReference type="Pfam" id="PF03591">
    <property type="entry name" value="AzlC"/>
    <property type="match status" value="1"/>
</dbReference>
<organism evidence="9 10">
    <name type="scientific">Haloactinospora alba</name>
    <dbReference type="NCBI Taxonomy" id="405555"/>
    <lineage>
        <taxon>Bacteria</taxon>
        <taxon>Bacillati</taxon>
        <taxon>Actinomycetota</taxon>
        <taxon>Actinomycetes</taxon>
        <taxon>Streptosporangiales</taxon>
        <taxon>Nocardiopsidaceae</taxon>
        <taxon>Haloactinospora</taxon>
    </lineage>
</organism>
<evidence type="ECO:0000256" key="7">
    <source>
        <dbReference type="ARBA" id="ARBA00023136"/>
    </source>
</evidence>
<proteinExistence type="inferred from homology"/>
<evidence type="ECO:0000256" key="4">
    <source>
        <dbReference type="ARBA" id="ARBA00022475"/>
    </source>
</evidence>
<evidence type="ECO:0000256" key="6">
    <source>
        <dbReference type="ARBA" id="ARBA00022989"/>
    </source>
</evidence>
<evidence type="ECO:0000256" key="5">
    <source>
        <dbReference type="ARBA" id="ARBA00022692"/>
    </source>
</evidence>
<dbReference type="RefSeq" id="WP_141926120.1">
    <property type="nucleotide sequence ID" value="NZ_VFQC01000003.1"/>
</dbReference>
<keyword evidence="4" id="KW-1003">Cell membrane</keyword>
<comment type="similarity">
    <text evidence="2">Belongs to the AzlC family.</text>
</comment>
<keyword evidence="6 8" id="KW-1133">Transmembrane helix</keyword>
<comment type="caution">
    <text evidence="9">The sequence shown here is derived from an EMBL/GenBank/DDBJ whole genome shotgun (WGS) entry which is preliminary data.</text>
</comment>
<dbReference type="InterPro" id="IPR011606">
    <property type="entry name" value="Brnchd-chn_aa_trnsp_permease"/>
</dbReference>
<keyword evidence="7 8" id="KW-0472">Membrane</keyword>
<feature type="transmembrane region" description="Helical" evidence="8">
    <location>
        <begin position="12"/>
        <end position="35"/>
    </location>
</feature>
<evidence type="ECO:0000256" key="1">
    <source>
        <dbReference type="ARBA" id="ARBA00004651"/>
    </source>
</evidence>